<name>A0ABX9UQS0_9PSED</name>
<dbReference type="InterPro" id="IPR058601">
    <property type="entry name" value="Phage_phiTE_015-like"/>
</dbReference>
<comment type="caution">
    <text evidence="1">The sequence shown here is derived from an EMBL/GenBank/DDBJ whole genome shotgun (WGS) entry which is preliminary data.</text>
</comment>
<gene>
    <name evidence="1" type="ORF">EA798_16520</name>
</gene>
<dbReference type="RefSeq" id="WP_122099628.1">
    <property type="nucleotide sequence ID" value="NZ_JAMOHS010000028.1"/>
</dbReference>
<organism evidence="1 2">
    <name type="scientific">Pseudomonas songnenensis</name>
    <dbReference type="NCBI Taxonomy" id="1176259"/>
    <lineage>
        <taxon>Bacteria</taxon>
        <taxon>Pseudomonadati</taxon>
        <taxon>Pseudomonadota</taxon>
        <taxon>Gammaproteobacteria</taxon>
        <taxon>Pseudomonadales</taxon>
        <taxon>Pseudomonadaceae</taxon>
        <taxon>Pseudomonas</taxon>
    </lineage>
</organism>
<proteinExistence type="predicted"/>
<dbReference type="Proteomes" id="UP000279228">
    <property type="component" value="Unassembled WGS sequence"/>
</dbReference>
<evidence type="ECO:0000313" key="2">
    <source>
        <dbReference type="Proteomes" id="UP000279228"/>
    </source>
</evidence>
<keyword evidence="2" id="KW-1185">Reference proteome</keyword>
<sequence>MHTDTAIAEFEAWWQQQLGHTRFEDVKDQMRNVWVASRAELVIELPDGELMDDGVDEWGGRASILMLHPDECRAAIEAAGVTVRG</sequence>
<dbReference type="EMBL" id="RFFN01000006">
    <property type="protein sequence ID" value="RMH95397.1"/>
    <property type="molecule type" value="Genomic_DNA"/>
</dbReference>
<protein>
    <submittedName>
        <fullName evidence="1">Uncharacterized protein</fullName>
    </submittedName>
</protein>
<accession>A0ABX9UQS0</accession>
<evidence type="ECO:0000313" key="1">
    <source>
        <dbReference type="EMBL" id="RMH95397.1"/>
    </source>
</evidence>
<dbReference type="Pfam" id="PF26207">
    <property type="entry name" value="Phage_phiTE_015"/>
    <property type="match status" value="1"/>
</dbReference>
<reference evidence="1 2" key="1">
    <citation type="submission" date="2018-10" db="EMBL/GenBank/DDBJ databases">
        <title>Pseudomonas songnenensis NEAU-ST5-5(T) genome.</title>
        <authorList>
            <person name="Pengp J."/>
            <person name="Liu Z.-P."/>
        </authorList>
    </citation>
    <scope>NUCLEOTIDE SEQUENCE [LARGE SCALE GENOMIC DNA]</scope>
    <source>
        <strain evidence="1 2">NEAU-ST5-5</strain>
    </source>
</reference>